<comment type="caution">
    <text evidence="1">The sequence shown here is derived from an EMBL/GenBank/DDBJ whole genome shotgun (WGS) entry which is preliminary data.</text>
</comment>
<dbReference type="GO" id="GO:0003677">
    <property type="term" value="F:DNA binding"/>
    <property type="evidence" value="ECO:0007669"/>
    <property type="project" value="InterPro"/>
</dbReference>
<proteinExistence type="predicted"/>
<dbReference type="EMBL" id="VJOM01000006">
    <property type="protein sequence ID" value="TSE32986.1"/>
    <property type="molecule type" value="Genomic_DNA"/>
</dbReference>
<dbReference type="InterPro" id="IPR031856">
    <property type="entry name" value="YdaS_toxin-like"/>
</dbReference>
<evidence type="ECO:0000313" key="1">
    <source>
        <dbReference type="EMBL" id="TSE32986.1"/>
    </source>
</evidence>
<sequence>MLRCILYSLTMSDVITELGGPSRVARMLGIKPPSVIGWGGRVPPQRCPAIERATHGTVTVEQLRPDVRWVRVPDTAWPHPDGRPCIDVAAVKEVA</sequence>
<reference evidence="1 2" key="1">
    <citation type="submission" date="2019-07" db="EMBL/GenBank/DDBJ databases">
        <title>Tepidimonas taiwanensis I1-1 draft genome.</title>
        <authorList>
            <person name="Da Costa M.S."/>
            <person name="Froufe H.J.C."/>
            <person name="Egas C."/>
            <person name="Albuquerque L."/>
        </authorList>
    </citation>
    <scope>NUCLEOTIDE SEQUENCE [LARGE SCALE GENOMIC DNA]</scope>
    <source>
        <strain evidence="1 2">I1-1</strain>
    </source>
</reference>
<keyword evidence="2" id="KW-1185">Reference proteome</keyword>
<dbReference type="InterPro" id="IPR010982">
    <property type="entry name" value="Lambda_DNA-bd_dom_sf"/>
</dbReference>
<gene>
    <name evidence="1" type="ORF">Ttaiw_00847</name>
</gene>
<dbReference type="Proteomes" id="UP000317763">
    <property type="component" value="Unassembled WGS sequence"/>
</dbReference>
<protein>
    <submittedName>
        <fullName evidence="1">Putative antitoxin of bacterial toxin-antitoxin system, YdaS/YdaT</fullName>
    </submittedName>
</protein>
<accession>A0A554XB22</accession>
<dbReference type="AlphaFoldDB" id="A0A554XB22"/>
<name>A0A554XB22_9BURK</name>
<dbReference type="Pfam" id="PF15943">
    <property type="entry name" value="YdaS_toxin"/>
    <property type="match status" value="1"/>
</dbReference>
<organism evidence="1 2">
    <name type="scientific">Tepidimonas taiwanensis</name>
    <dbReference type="NCBI Taxonomy" id="307486"/>
    <lineage>
        <taxon>Bacteria</taxon>
        <taxon>Pseudomonadati</taxon>
        <taxon>Pseudomonadota</taxon>
        <taxon>Betaproteobacteria</taxon>
        <taxon>Burkholderiales</taxon>
        <taxon>Tepidimonas</taxon>
    </lineage>
</organism>
<evidence type="ECO:0000313" key="2">
    <source>
        <dbReference type="Proteomes" id="UP000317763"/>
    </source>
</evidence>
<dbReference type="SUPFAM" id="SSF47413">
    <property type="entry name" value="lambda repressor-like DNA-binding domains"/>
    <property type="match status" value="1"/>
</dbReference>
<dbReference type="Gene3D" id="1.10.260.40">
    <property type="entry name" value="lambda repressor-like DNA-binding domains"/>
    <property type="match status" value="1"/>
</dbReference>